<dbReference type="InterPro" id="IPR029044">
    <property type="entry name" value="Nucleotide-diphossugar_trans"/>
</dbReference>
<sequence length="234" mass="25730">MPSLSIIIPTRRVGPHLTPCLHACRCAFPDAEIIVVVACSGANPVRPVEPPRPPGPIEGATQILYATAGRGPQCNAGARAAAGELLLFLHDDSILPRQAAALTQTAFEADDAELACFRLRFDDVHWLLGVYGWFSRFDSLLTSFGDQGILIRRGLFDRLGGFPDWPLFEDVELLRCARRRARVLKLPGVVTTSAVRFRRNGVVGQQLMNAGLIMRYLLGAAPTRLAEIYERGRR</sequence>
<name>A0A495VEB6_9GAMM</name>
<dbReference type="Gene3D" id="3.90.550.10">
    <property type="entry name" value="Spore Coat Polysaccharide Biosynthesis Protein SpsA, Chain A"/>
    <property type="match status" value="1"/>
</dbReference>
<dbReference type="Proteomes" id="UP000274556">
    <property type="component" value="Unassembled WGS sequence"/>
</dbReference>
<feature type="domain" description="Glycosyltransferase 2-like" evidence="6">
    <location>
        <begin position="5"/>
        <end position="128"/>
    </location>
</feature>
<evidence type="ECO:0000256" key="3">
    <source>
        <dbReference type="ARBA" id="ARBA00022676"/>
    </source>
</evidence>
<dbReference type="RefSeq" id="WP_120799611.1">
    <property type="nucleotide sequence ID" value="NZ_RBXL01000001.1"/>
</dbReference>
<keyword evidence="5" id="KW-0472">Membrane</keyword>
<dbReference type="Pfam" id="PF00535">
    <property type="entry name" value="Glycos_transf_2"/>
    <property type="match status" value="1"/>
</dbReference>
<dbReference type="PANTHER" id="PTHR43646:SF2">
    <property type="entry name" value="GLYCOSYLTRANSFERASE 2-LIKE DOMAIN-CONTAINING PROTEIN"/>
    <property type="match status" value="1"/>
</dbReference>
<dbReference type="EMBL" id="RBXL01000001">
    <property type="protein sequence ID" value="RKT47679.1"/>
    <property type="molecule type" value="Genomic_DNA"/>
</dbReference>
<evidence type="ECO:0000256" key="4">
    <source>
        <dbReference type="ARBA" id="ARBA00022679"/>
    </source>
</evidence>
<dbReference type="AlphaFoldDB" id="A0A495VEB6"/>
<evidence type="ECO:0000256" key="5">
    <source>
        <dbReference type="ARBA" id="ARBA00023136"/>
    </source>
</evidence>
<dbReference type="GO" id="GO:0016757">
    <property type="term" value="F:glycosyltransferase activity"/>
    <property type="evidence" value="ECO:0007669"/>
    <property type="project" value="UniProtKB-KW"/>
</dbReference>
<reference evidence="7 8" key="1">
    <citation type="submission" date="2018-10" db="EMBL/GenBank/DDBJ databases">
        <title>Genomic Encyclopedia of Archaeal and Bacterial Type Strains, Phase II (KMG-II): from individual species to whole genera.</title>
        <authorList>
            <person name="Goeker M."/>
        </authorList>
    </citation>
    <scope>NUCLEOTIDE SEQUENCE [LARGE SCALE GENOMIC DNA]</scope>
    <source>
        <strain evidence="7 8">DSM 235</strain>
    </source>
</reference>
<evidence type="ECO:0000256" key="1">
    <source>
        <dbReference type="ARBA" id="ARBA00004236"/>
    </source>
</evidence>
<dbReference type="GO" id="GO:0005886">
    <property type="term" value="C:plasma membrane"/>
    <property type="evidence" value="ECO:0007669"/>
    <property type="project" value="UniProtKB-SubCell"/>
</dbReference>
<evidence type="ECO:0000259" key="6">
    <source>
        <dbReference type="Pfam" id="PF00535"/>
    </source>
</evidence>
<keyword evidence="2" id="KW-1003">Cell membrane</keyword>
<evidence type="ECO:0000313" key="7">
    <source>
        <dbReference type="EMBL" id="RKT47679.1"/>
    </source>
</evidence>
<comment type="subcellular location">
    <subcellularLocation>
        <location evidence="1">Cell membrane</location>
    </subcellularLocation>
</comment>
<organism evidence="7 8">
    <name type="scientific">Thiocapsa rosea</name>
    <dbReference type="NCBI Taxonomy" id="69360"/>
    <lineage>
        <taxon>Bacteria</taxon>
        <taxon>Pseudomonadati</taxon>
        <taxon>Pseudomonadota</taxon>
        <taxon>Gammaproteobacteria</taxon>
        <taxon>Chromatiales</taxon>
        <taxon>Chromatiaceae</taxon>
        <taxon>Thiocapsa</taxon>
    </lineage>
</organism>
<dbReference type="PANTHER" id="PTHR43646">
    <property type="entry name" value="GLYCOSYLTRANSFERASE"/>
    <property type="match status" value="1"/>
</dbReference>
<keyword evidence="8" id="KW-1185">Reference proteome</keyword>
<dbReference type="InterPro" id="IPR001173">
    <property type="entry name" value="Glyco_trans_2-like"/>
</dbReference>
<proteinExistence type="predicted"/>
<comment type="caution">
    <text evidence="7">The sequence shown here is derived from an EMBL/GenBank/DDBJ whole genome shotgun (WGS) entry which is preliminary data.</text>
</comment>
<protein>
    <submittedName>
        <fullName evidence="7">GT2 family glycosyltransferase</fullName>
    </submittedName>
</protein>
<evidence type="ECO:0000313" key="8">
    <source>
        <dbReference type="Proteomes" id="UP000274556"/>
    </source>
</evidence>
<keyword evidence="3" id="KW-0328">Glycosyltransferase</keyword>
<keyword evidence="4 7" id="KW-0808">Transferase</keyword>
<dbReference type="SUPFAM" id="SSF53448">
    <property type="entry name" value="Nucleotide-diphospho-sugar transferases"/>
    <property type="match status" value="1"/>
</dbReference>
<gene>
    <name evidence="7" type="ORF">BDD21_5283</name>
</gene>
<accession>A0A495VEB6</accession>
<dbReference type="OrthoDB" id="5291101at2"/>
<evidence type="ECO:0000256" key="2">
    <source>
        <dbReference type="ARBA" id="ARBA00022475"/>
    </source>
</evidence>